<dbReference type="InterPro" id="IPR005119">
    <property type="entry name" value="LysR_subst-bd"/>
</dbReference>
<dbReference type="GO" id="GO:0003677">
    <property type="term" value="F:DNA binding"/>
    <property type="evidence" value="ECO:0007669"/>
    <property type="project" value="UniProtKB-KW"/>
</dbReference>
<dbReference type="AlphaFoldDB" id="A0A076LPW5"/>
<dbReference type="InterPro" id="IPR036390">
    <property type="entry name" value="WH_DNA-bd_sf"/>
</dbReference>
<keyword evidence="2" id="KW-0805">Transcription regulation</keyword>
<evidence type="ECO:0000256" key="3">
    <source>
        <dbReference type="ARBA" id="ARBA00023125"/>
    </source>
</evidence>
<keyword evidence="3" id="KW-0238">DNA-binding</keyword>
<dbReference type="InterPro" id="IPR000847">
    <property type="entry name" value="LysR_HTH_N"/>
</dbReference>
<protein>
    <submittedName>
        <fullName evidence="6">Transcriptional regulator, LysR family</fullName>
    </submittedName>
</protein>
<dbReference type="Pfam" id="PF00126">
    <property type="entry name" value="HTH_1"/>
    <property type="match status" value="1"/>
</dbReference>
<dbReference type="HOGENOM" id="CLU_868007_0_0_6"/>
<dbReference type="PRINTS" id="PR00039">
    <property type="entry name" value="HTHLYSR"/>
</dbReference>
<comment type="similarity">
    <text evidence="1">Belongs to the LysR transcriptional regulatory family.</text>
</comment>
<gene>
    <name evidence="6" type="ORF">ETEE_1226</name>
</gene>
<dbReference type="Proteomes" id="UP000028681">
    <property type="component" value="Chromosome"/>
</dbReference>
<evidence type="ECO:0000313" key="6">
    <source>
        <dbReference type="EMBL" id="AIJ07684.1"/>
    </source>
</evidence>
<proteinExistence type="inferred from homology"/>
<dbReference type="InterPro" id="IPR050389">
    <property type="entry name" value="LysR-type_TF"/>
</dbReference>
<dbReference type="SUPFAM" id="SSF53850">
    <property type="entry name" value="Periplasmic binding protein-like II"/>
    <property type="match status" value="1"/>
</dbReference>
<sequence>MIANGEYDTATGDAMSHDNFLKSMYDTHYGALIALAALNEEQSVSRAAECLSISQPSMSKLLMELRKEFNDPLYTKCNNLFTLTPVGETLCTIVRNTLYASQSMIDQLRCGVKHRYNICLPHWFNIQEVSALIGNVRTLYPNLVINFRPPSATTAEDIVQSLKQGNVDVAVRHFPHACPSGIHLKTLGSSEFMFLRRVRAIGQQPTQMLTMTREQLLCTPLIIYNISPYLQDSFLQANRLDEGLLNITMTLTNNFRRWLDELVDDDTLLITLRSVGEALVESGEYRAVAIPGMAIHFPYHLMWHERSSQDPVHHLIRKALIAMGSASLPPPMER</sequence>
<evidence type="ECO:0000259" key="5">
    <source>
        <dbReference type="PROSITE" id="PS50931"/>
    </source>
</evidence>
<evidence type="ECO:0000256" key="2">
    <source>
        <dbReference type="ARBA" id="ARBA00023015"/>
    </source>
</evidence>
<dbReference type="Gene3D" id="1.10.10.10">
    <property type="entry name" value="Winged helix-like DNA-binding domain superfamily/Winged helix DNA-binding domain"/>
    <property type="match status" value="1"/>
</dbReference>
<dbReference type="EMBL" id="CP006664">
    <property type="protein sequence ID" value="AIJ07684.1"/>
    <property type="molecule type" value="Genomic_DNA"/>
</dbReference>
<dbReference type="KEGG" id="ete:ETEE_1226"/>
<name>A0A076LPW5_9GAMM</name>
<dbReference type="Gene3D" id="3.40.190.10">
    <property type="entry name" value="Periplasmic binding protein-like II"/>
    <property type="match status" value="2"/>
</dbReference>
<organism evidence="6 7">
    <name type="scientific">Edwardsiella anguillarum ET080813</name>
    <dbReference type="NCBI Taxonomy" id="667120"/>
    <lineage>
        <taxon>Bacteria</taxon>
        <taxon>Pseudomonadati</taxon>
        <taxon>Pseudomonadota</taxon>
        <taxon>Gammaproteobacteria</taxon>
        <taxon>Enterobacterales</taxon>
        <taxon>Hafniaceae</taxon>
        <taxon>Edwardsiella</taxon>
    </lineage>
</organism>
<reference evidence="6 7" key="1">
    <citation type="journal article" date="2012" name="PLoS ONE">
        <title>Edwardsiella comparative phylogenomics reveal the new intra/inter-species taxonomic relationships, virulence evolution and niche adaptation mechanisms.</title>
        <authorList>
            <person name="Yang M."/>
            <person name="Lv Y."/>
            <person name="Xiao J."/>
            <person name="Wu H."/>
            <person name="Zheng H."/>
            <person name="Liu Q."/>
            <person name="Zhang Y."/>
            <person name="Wang Q."/>
        </authorList>
    </citation>
    <scope>NUCLEOTIDE SEQUENCE [LARGE SCALE GENOMIC DNA]</scope>
    <source>
        <strain evidence="7">080813</strain>
    </source>
</reference>
<evidence type="ECO:0000313" key="7">
    <source>
        <dbReference type="Proteomes" id="UP000028681"/>
    </source>
</evidence>
<dbReference type="GO" id="GO:0003700">
    <property type="term" value="F:DNA-binding transcription factor activity"/>
    <property type="evidence" value="ECO:0007669"/>
    <property type="project" value="InterPro"/>
</dbReference>
<keyword evidence="4" id="KW-0804">Transcription</keyword>
<dbReference type="SUPFAM" id="SSF46785">
    <property type="entry name" value="Winged helix' DNA-binding domain"/>
    <property type="match status" value="1"/>
</dbReference>
<accession>A0A076LPW5</accession>
<dbReference type="Pfam" id="PF03466">
    <property type="entry name" value="LysR_substrate"/>
    <property type="match status" value="1"/>
</dbReference>
<dbReference type="PANTHER" id="PTHR30118">
    <property type="entry name" value="HTH-TYPE TRANSCRIPTIONAL REGULATOR LEUO-RELATED"/>
    <property type="match status" value="1"/>
</dbReference>
<feature type="domain" description="HTH lysR-type" evidence="5">
    <location>
        <begin position="32"/>
        <end position="84"/>
    </location>
</feature>
<evidence type="ECO:0000256" key="4">
    <source>
        <dbReference type="ARBA" id="ARBA00023163"/>
    </source>
</evidence>
<evidence type="ECO:0000256" key="1">
    <source>
        <dbReference type="ARBA" id="ARBA00009437"/>
    </source>
</evidence>
<dbReference type="PROSITE" id="PS50931">
    <property type="entry name" value="HTH_LYSR"/>
    <property type="match status" value="1"/>
</dbReference>
<dbReference type="InterPro" id="IPR036388">
    <property type="entry name" value="WH-like_DNA-bd_sf"/>
</dbReference>
<dbReference type="PANTHER" id="PTHR30118:SF15">
    <property type="entry name" value="TRANSCRIPTIONAL REGULATORY PROTEIN"/>
    <property type="match status" value="1"/>
</dbReference>